<dbReference type="KEGG" id="fmg:HYN48_10095"/>
<evidence type="ECO:0000259" key="1">
    <source>
        <dbReference type="Pfam" id="PF07766"/>
    </source>
</evidence>
<name>A0A2S0RI59_9FLAO</name>
<dbReference type="NCBIfam" id="NF040639">
    <property type="entry name" value="LETM1_rel_film"/>
    <property type="match status" value="1"/>
</dbReference>
<dbReference type="Proteomes" id="UP000244193">
    <property type="component" value="Chromosome"/>
</dbReference>
<protein>
    <recommendedName>
        <fullName evidence="1">Letm1 RBD domain-containing protein</fullName>
    </recommendedName>
</protein>
<organism evidence="2 3">
    <name type="scientific">Flavobacterium magnum</name>
    <dbReference type="NCBI Taxonomy" id="2162713"/>
    <lineage>
        <taxon>Bacteria</taxon>
        <taxon>Pseudomonadati</taxon>
        <taxon>Bacteroidota</taxon>
        <taxon>Flavobacteriia</taxon>
        <taxon>Flavobacteriales</taxon>
        <taxon>Flavobacteriaceae</taxon>
        <taxon>Flavobacterium</taxon>
    </lineage>
</organism>
<dbReference type="AlphaFoldDB" id="A0A2S0RI59"/>
<dbReference type="InterPro" id="IPR033122">
    <property type="entry name" value="LETM1-like_RBD"/>
</dbReference>
<reference evidence="2 3" key="1">
    <citation type="submission" date="2018-04" db="EMBL/GenBank/DDBJ databases">
        <title>Genome sequencing of Flavobacterium sp. HYN0048.</title>
        <authorList>
            <person name="Yi H."/>
            <person name="Baek C."/>
        </authorList>
    </citation>
    <scope>NUCLEOTIDE SEQUENCE [LARGE SCALE GENOMIC DNA]</scope>
    <source>
        <strain evidence="2 3">HYN0048</strain>
    </source>
</reference>
<dbReference type="GO" id="GO:0043022">
    <property type="term" value="F:ribosome binding"/>
    <property type="evidence" value="ECO:0007669"/>
    <property type="project" value="InterPro"/>
</dbReference>
<sequence length="398" mass="45288">MINPSAPGWIDKFFAEQRSLTLPAVSGPESLYHRIRKTGLIYGHIVSFDTPRAITPKNKSPEEISKIALLNTLYAVHNLVLETYDAAGFLSDAVSFYKALNKTGYNPLKKVLPENSISAELEKIIGERVQTNENPISRNFSHILTNALLFEDVLAFQQYLINGEISGSYMRRLEETVISVVSLALNTKSEKSPYDDLLVRLFESSVRYTKFSKVNISNVEALELEYFGYKLEKYYLIDMAGLAMCSDGIVEESESGFLLKLADIMGIERSFVEESISQTDAFISKYKKEIPYFNYSNPVKHFYDHTTQYVMMLISRNKKRLQKELANNGELMLLLTHSTHRSLDSKEKKKVKKQLLEFCKTVPSLTIFLLPGGSLLLPLLVKFIPKMLPTTFNENLEE</sequence>
<evidence type="ECO:0000313" key="2">
    <source>
        <dbReference type="EMBL" id="AWA30412.1"/>
    </source>
</evidence>
<gene>
    <name evidence="2" type="ORF">HYN48_10095</name>
</gene>
<dbReference type="EMBL" id="CP028811">
    <property type="protein sequence ID" value="AWA30412.1"/>
    <property type="molecule type" value="Genomic_DNA"/>
</dbReference>
<dbReference type="Pfam" id="PF07766">
    <property type="entry name" value="LETM1_RBD"/>
    <property type="match status" value="1"/>
</dbReference>
<proteinExistence type="predicted"/>
<keyword evidence="3" id="KW-1185">Reference proteome</keyword>
<accession>A0A2S0RI59</accession>
<feature type="domain" description="Letm1 RBD" evidence="1">
    <location>
        <begin position="343"/>
        <end position="395"/>
    </location>
</feature>
<dbReference type="RefSeq" id="WP_108371309.1">
    <property type="nucleotide sequence ID" value="NZ_CP028811.1"/>
</dbReference>
<evidence type="ECO:0000313" key="3">
    <source>
        <dbReference type="Proteomes" id="UP000244193"/>
    </source>
</evidence>
<dbReference type="OrthoDB" id="1421172at2"/>